<dbReference type="Proteomes" id="UP000436483">
    <property type="component" value="Unassembled WGS sequence"/>
</dbReference>
<feature type="region of interest" description="Disordered" evidence="1">
    <location>
        <begin position="19"/>
        <end position="45"/>
    </location>
</feature>
<feature type="compositionally biased region" description="Basic and acidic residues" evidence="1">
    <location>
        <begin position="19"/>
        <end position="32"/>
    </location>
</feature>
<protein>
    <submittedName>
        <fullName evidence="2">Uncharacterized protein</fullName>
    </submittedName>
</protein>
<evidence type="ECO:0000313" key="3">
    <source>
        <dbReference type="Proteomes" id="UP000436483"/>
    </source>
</evidence>
<dbReference type="AlphaFoldDB" id="A0A7X3MV85"/>
<evidence type="ECO:0000313" key="2">
    <source>
        <dbReference type="EMBL" id="MXQ13839.1"/>
    </source>
</evidence>
<keyword evidence="3" id="KW-1185">Reference proteome</keyword>
<dbReference type="RefSeq" id="WP_160887209.1">
    <property type="nucleotide sequence ID" value="NZ_WURB01000022.1"/>
</dbReference>
<accession>A0A7X3MV85</accession>
<proteinExistence type="predicted"/>
<organism evidence="2 3">
    <name type="scientific">Microvirga makkahensis</name>
    <dbReference type="NCBI Taxonomy" id="1128670"/>
    <lineage>
        <taxon>Bacteria</taxon>
        <taxon>Pseudomonadati</taxon>
        <taxon>Pseudomonadota</taxon>
        <taxon>Alphaproteobacteria</taxon>
        <taxon>Hyphomicrobiales</taxon>
        <taxon>Methylobacteriaceae</taxon>
        <taxon>Microvirga</taxon>
    </lineage>
</organism>
<sequence>MPPLPLMAVLDGAIHVFENRHAEQDADPRHEDGDDEVNWNGVNEK</sequence>
<dbReference type="EMBL" id="WURB01000022">
    <property type="protein sequence ID" value="MXQ13839.1"/>
    <property type="molecule type" value="Genomic_DNA"/>
</dbReference>
<reference evidence="2 3" key="2">
    <citation type="submission" date="2020-01" db="EMBL/GenBank/DDBJ databases">
        <title>Microvirga sp. nov., an arsenate reduction bacterium isolated from Tibet hotspring sediments.</title>
        <authorList>
            <person name="Xian W.-D."/>
            <person name="Li W.-J."/>
        </authorList>
    </citation>
    <scope>NUCLEOTIDE SEQUENCE [LARGE SCALE GENOMIC DNA]</scope>
    <source>
        <strain evidence="2 3">KCTC 23863</strain>
    </source>
</reference>
<reference evidence="2 3" key="1">
    <citation type="submission" date="2019-12" db="EMBL/GenBank/DDBJ databases">
        <authorList>
            <person name="Yuan C.-G."/>
        </authorList>
    </citation>
    <scope>NUCLEOTIDE SEQUENCE [LARGE SCALE GENOMIC DNA]</scope>
    <source>
        <strain evidence="2 3">KCTC 23863</strain>
    </source>
</reference>
<name>A0A7X3MV85_9HYPH</name>
<evidence type="ECO:0000256" key="1">
    <source>
        <dbReference type="SAM" id="MobiDB-lite"/>
    </source>
</evidence>
<gene>
    <name evidence="2" type="ORF">GR328_20730</name>
</gene>
<comment type="caution">
    <text evidence="2">The sequence shown here is derived from an EMBL/GenBank/DDBJ whole genome shotgun (WGS) entry which is preliminary data.</text>
</comment>